<dbReference type="STRING" id="29655.A0A0K9PY44"/>
<evidence type="ECO:0000256" key="5">
    <source>
        <dbReference type="ARBA" id="ARBA00022679"/>
    </source>
</evidence>
<evidence type="ECO:0000256" key="9">
    <source>
        <dbReference type="ARBA" id="ARBA00022840"/>
    </source>
</evidence>
<feature type="domain" description="Pyruvate kinase barrel" evidence="14">
    <location>
        <begin position="89"/>
        <end position="303"/>
    </location>
</feature>
<keyword evidence="5 13" id="KW-0808">Transferase</keyword>
<dbReference type="UniPathway" id="UPA00109">
    <property type="reaction ID" value="UER00188"/>
</dbReference>
<comment type="similarity">
    <text evidence="3 13">Belongs to the pyruvate kinase family.</text>
</comment>
<dbReference type="EMBL" id="LFYR01000514">
    <property type="protein sequence ID" value="KMZ73854.1"/>
    <property type="molecule type" value="Genomic_DNA"/>
</dbReference>
<dbReference type="InterPro" id="IPR040442">
    <property type="entry name" value="Pyrv_kinase-like_dom_sf"/>
</dbReference>
<comment type="cofactor">
    <cofactor evidence="1">
        <name>K(+)</name>
        <dbReference type="ChEBI" id="CHEBI:29103"/>
    </cofactor>
</comment>
<comment type="caution">
    <text evidence="15">The sequence shown here is derived from an EMBL/GenBank/DDBJ whole genome shotgun (WGS) entry which is preliminary data.</text>
</comment>
<protein>
    <recommendedName>
        <fullName evidence="4 13">Pyruvate kinase</fullName>
        <ecNumber evidence="4 13">2.7.1.40</ecNumber>
    </recommendedName>
</protein>
<keyword evidence="10 13" id="KW-0460">Magnesium</keyword>
<evidence type="ECO:0000256" key="3">
    <source>
        <dbReference type="ARBA" id="ARBA00008663"/>
    </source>
</evidence>
<evidence type="ECO:0000256" key="7">
    <source>
        <dbReference type="ARBA" id="ARBA00022741"/>
    </source>
</evidence>
<evidence type="ECO:0000256" key="13">
    <source>
        <dbReference type="RuleBase" id="RU000504"/>
    </source>
</evidence>
<dbReference type="Proteomes" id="UP000036987">
    <property type="component" value="Unassembled WGS sequence"/>
</dbReference>
<keyword evidence="6" id="KW-0479">Metal-binding</keyword>
<dbReference type="InterPro" id="IPR001697">
    <property type="entry name" value="Pyr_Knase"/>
</dbReference>
<dbReference type="InterPro" id="IPR011037">
    <property type="entry name" value="Pyrv_Knase-like_insert_dom_sf"/>
</dbReference>
<evidence type="ECO:0000313" key="15">
    <source>
        <dbReference type="EMBL" id="KMZ73854.1"/>
    </source>
</evidence>
<keyword evidence="11 13" id="KW-0324">Glycolysis</keyword>
<organism evidence="15 16">
    <name type="scientific">Zostera marina</name>
    <name type="common">Eelgrass</name>
    <dbReference type="NCBI Taxonomy" id="29655"/>
    <lineage>
        <taxon>Eukaryota</taxon>
        <taxon>Viridiplantae</taxon>
        <taxon>Streptophyta</taxon>
        <taxon>Embryophyta</taxon>
        <taxon>Tracheophyta</taxon>
        <taxon>Spermatophyta</taxon>
        <taxon>Magnoliopsida</taxon>
        <taxon>Liliopsida</taxon>
        <taxon>Zosteraceae</taxon>
        <taxon>Zostera</taxon>
    </lineage>
</organism>
<dbReference type="PANTHER" id="PTHR11817">
    <property type="entry name" value="PYRUVATE KINASE"/>
    <property type="match status" value="1"/>
</dbReference>
<evidence type="ECO:0000256" key="1">
    <source>
        <dbReference type="ARBA" id="ARBA00001958"/>
    </source>
</evidence>
<evidence type="ECO:0000256" key="4">
    <source>
        <dbReference type="ARBA" id="ARBA00012142"/>
    </source>
</evidence>
<dbReference type="InterPro" id="IPR015813">
    <property type="entry name" value="Pyrv/PenolPyrv_kinase-like_dom"/>
</dbReference>
<comment type="catalytic activity">
    <reaction evidence="13">
        <text>pyruvate + ATP = phosphoenolpyruvate + ADP + H(+)</text>
        <dbReference type="Rhea" id="RHEA:18157"/>
        <dbReference type="ChEBI" id="CHEBI:15361"/>
        <dbReference type="ChEBI" id="CHEBI:15378"/>
        <dbReference type="ChEBI" id="CHEBI:30616"/>
        <dbReference type="ChEBI" id="CHEBI:58702"/>
        <dbReference type="ChEBI" id="CHEBI:456216"/>
        <dbReference type="EC" id="2.7.1.40"/>
    </reaction>
</comment>
<dbReference type="InterPro" id="IPR015793">
    <property type="entry name" value="Pyrv_Knase_brl"/>
</dbReference>
<dbReference type="Pfam" id="PF00224">
    <property type="entry name" value="PK"/>
    <property type="match status" value="1"/>
</dbReference>
<feature type="non-terminal residue" evidence="15">
    <location>
        <position position="310"/>
    </location>
</feature>
<dbReference type="FunFam" id="2.40.33.10:FF:000005">
    <property type="entry name" value="Pyruvate kinase"/>
    <property type="match status" value="1"/>
</dbReference>
<dbReference type="SUPFAM" id="SSF51621">
    <property type="entry name" value="Phosphoenolpyruvate/pyruvate domain"/>
    <property type="match status" value="1"/>
</dbReference>
<dbReference type="SUPFAM" id="SSF50800">
    <property type="entry name" value="PK beta-barrel domain-like"/>
    <property type="match status" value="1"/>
</dbReference>
<evidence type="ECO:0000256" key="11">
    <source>
        <dbReference type="ARBA" id="ARBA00023152"/>
    </source>
</evidence>
<accession>A0A0K9PY44</accession>
<dbReference type="GO" id="GO:0030955">
    <property type="term" value="F:potassium ion binding"/>
    <property type="evidence" value="ECO:0007669"/>
    <property type="project" value="InterPro"/>
</dbReference>
<evidence type="ECO:0000256" key="6">
    <source>
        <dbReference type="ARBA" id="ARBA00022723"/>
    </source>
</evidence>
<dbReference type="InterPro" id="IPR015806">
    <property type="entry name" value="Pyrv_Knase_insert_dom_sf"/>
</dbReference>
<dbReference type="GO" id="GO:0005524">
    <property type="term" value="F:ATP binding"/>
    <property type="evidence" value="ECO:0007669"/>
    <property type="project" value="UniProtKB-KW"/>
</dbReference>
<evidence type="ECO:0000256" key="8">
    <source>
        <dbReference type="ARBA" id="ARBA00022777"/>
    </source>
</evidence>
<dbReference type="Gene3D" id="3.20.20.60">
    <property type="entry name" value="Phosphoenolpyruvate-binding domains"/>
    <property type="match status" value="1"/>
</dbReference>
<dbReference type="GO" id="GO:0000287">
    <property type="term" value="F:magnesium ion binding"/>
    <property type="evidence" value="ECO:0007669"/>
    <property type="project" value="InterPro"/>
</dbReference>
<dbReference type="AlphaFoldDB" id="A0A0K9PY44"/>
<evidence type="ECO:0000259" key="14">
    <source>
        <dbReference type="Pfam" id="PF00224"/>
    </source>
</evidence>
<evidence type="ECO:0000256" key="12">
    <source>
        <dbReference type="ARBA" id="ARBA00023317"/>
    </source>
</evidence>
<evidence type="ECO:0000313" key="16">
    <source>
        <dbReference type="Proteomes" id="UP000036987"/>
    </source>
</evidence>
<dbReference type="OrthoDB" id="108365at2759"/>
<evidence type="ECO:0000256" key="10">
    <source>
        <dbReference type="ARBA" id="ARBA00022842"/>
    </source>
</evidence>
<keyword evidence="9" id="KW-0067">ATP-binding</keyword>
<name>A0A0K9PY44_ZOSMR</name>
<dbReference type="PRINTS" id="PR01050">
    <property type="entry name" value="PYRUVTKNASE"/>
</dbReference>
<keyword evidence="12 15" id="KW-0670">Pyruvate</keyword>
<dbReference type="EC" id="2.7.1.40" evidence="4 13"/>
<keyword evidence="8 13" id="KW-0418">Kinase</keyword>
<keyword evidence="16" id="KW-1185">Reference proteome</keyword>
<dbReference type="GO" id="GO:0004743">
    <property type="term" value="F:pyruvate kinase activity"/>
    <property type="evidence" value="ECO:0007669"/>
    <property type="project" value="UniProtKB-EC"/>
</dbReference>
<dbReference type="Gene3D" id="2.40.33.10">
    <property type="entry name" value="PK beta-barrel domain-like"/>
    <property type="match status" value="1"/>
</dbReference>
<proteinExistence type="inferred from homology"/>
<dbReference type="GO" id="GO:0016301">
    <property type="term" value="F:kinase activity"/>
    <property type="evidence" value="ECO:0007669"/>
    <property type="project" value="UniProtKB-KW"/>
</dbReference>
<reference evidence="16" key="1">
    <citation type="journal article" date="2016" name="Nature">
        <title>The genome of the seagrass Zostera marina reveals angiosperm adaptation to the sea.</title>
        <authorList>
            <person name="Olsen J.L."/>
            <person name="Rouze P."/>
            <person name="Verhelst B."/>
            <person name="Lin Y.-C."/>
            <person name="Bayer T."/>
            <person name="Collen J."/>
            <person name="Dattolo E."/>
            <person name="De Paoli E."/>
            <person name="Dittami S."/>
            <person name="Maumus F."/>
            <person name="Michel G."/>
            <person name="Kersting A."/>
            <person name="Lauritano C."/>
            <person name="Lohaus R."/>
            <person name="Toepel M."/>
            <person name="Tonon T."/>
            <person name="Vanneste K."/>
            <person name="Amirebrahimi M."/>
            <person name="Brakel J."/>
            <person name="Bostroem C."/>
            <person name="Chovatia M."/>
            <person name="Grimwood J."/>
            <person name="Jenkins J.W."/>
            <person name="Jueterbock A."/>
            <person name="Mraz A."/>
            <person name="Stam W.T."/>
            <person name="Tice H."/>
            <person name="Bornberg-Bauer E."/>
            <person name="Green P.J."/>
            <person name="Pearson G.A."/>
            <person name="Procaccini G."/>
            <person name="Duarte C.M."/>
            <person name="Schmutz J."/>
            <person name="Reusch T.B.H."/>
            <person name="Van de Peer Y."/>
        </authorList>
    </citation>
    <scope>NUCLEOTIDE SEQUENCE [LARGE SCALE GENOMIC DNA]</scope>
    <source>
        <strain evidence="16">cv. Finnish</strain>
    </source>
</reference>
<evidence type="ECO:0000256" key="2">
    <source>
        <dbReference type="ARBA" id="ARBA00004997"/>
    </source>
</evidence>
<gene>
    <name evidence="15" type="ORF">ZOSMA_13G00590</name>
</gene>
<keyword evidence="7" id="KW-0547">Nucleotide-binding</keyword>
<sequence>MAQFLNLHFSSPTTISPLLNRPRRLFPCPLLQFLTRTRSAPSRIYAVSDLSETAAVVSSGNGGMPVSPGILVDAVTEAELKENGFRSTRRTKLVCTIGTSTCGVDQIEALAVGGMNVARINMCHGDHAWHREVVRRVRRLNEEKGFAVAVMMDTEGSEIHMGDLPADAPSAKAEDGEIWTFSVRHFNSPIPDRTISVNYEGFAEDVRPGDELLVDGGMVRFDVIEKLGPDVKCRCTDPGLLLPRANLTFWRDGNLVRERNAMLPTISSKDWLDIDFGIAEGVDFIAVSFVKSAEVIHHLKSYIAARSRKR</sequence>
<comment type="pathway">
    <text evidence="2 13">Carbohydrate degradation; glycolysis; pyruvate from D-glyceraldehyde 3-phosphate: step 5/5.</text>
</comment>